<evidence type="ECO:0000256" key="2">
    <source>
        <dbReference type="ARBA" id="ARBA00009451"/>
    </source>
</evidence>
<dbReference type="Gene3D" id="3.90.470.10">
    <property type="entry name" value="Ribosomal protein L22/L17"/>
    <property type="match status" value="1"/>
</dbReference>
<dbReference type="FunFam" id="3.90.470.10:FF:000009">
    <property type="entry name" value="39S ribosomal protein L22, mitochondrial"/>
    <property type="match status" value="1"/>
</dbReference>
<evidence type="ECO:0000256" key="6">
    <source>
        <dbReference type="ARBA" id="ARBA00023274"/>
    </source>
</evidence>
<keyword evidence="6 10" id="KW-0687">Ribonucleoprotein</keyword>
<dbReference type="InterPro" id="IPR036394">
    <property type="entry name" value="Ribosomal_uL22_sf"/>
</dbReference>
<evidence type="ECO:0000256" key="7">
    <source>
        <dbReference type="ARBA" id="ARBA00035286"/>
    </source>
</evidence>
<organism evidence="11 12">
    <name type="scientific">Chironomus riparius</name>
    <dbReference type="NCBI Taxonomy" id="315576"/>
    <lineage>
        <taxon>Eukaryota</taxon>
        <taxon>Metazoa</taxon>
        <taxon>Ecdysozoa</taxon>
        <taxon>Arthropoda</taxon>
        <taxon>Hexapoda</taxon>
        <taxon>Insecta</taxon>
        <taxon>Pterygota</taxon>
        <taxon>Neoptera</taxon>
        <taxon>Endopterygota</taxon>
        <taxon>Diptera</taxon>
        <taxon>Nematocera</taxon>
        <taxon>Chironomoidea</taxon>
        <taxon>Chironomidae</taxon>
        <taxon>Chironominae</taxon>
        <taxon>Chironomus</taxon>
    </lineage>
</organism>
<evidence type="ECO:0000256" key="1">
    <source>
        <dbReference type="ARBA" id="ARBA00004173"/>
    </source>
</evidence>
<dbReference type="EMBL" id="OU895877">
    <property type="protein sequence ID" value="CAG9799285.1"/>
    <property type="molecule type" value="Genomic_DNA"/>
</dbReference>
<keyword evidence="12" id="KW-1185">Reference proteome</keyword>
<comment type="subcellular location">
    <subcellularLocation>
        <location evidence="1">Mitochondrion</location>
    </subcellularLocation>
</comment>
<comment type="subunit">
    <text evidence="9">Component of the mitochondrial ribosome large subunit (39S) which comprises a 16S rRNA and about 50 distinct proteins.</text>
</comment>
<dbReference type="GO" id="GO:0003735">
    <property type="term" value="F:structural constituent of ribosome"/>
    <property type="evidence" value="ECO:0007669"/>
    <property type="project" value="InterPro"/>
</dbReference>
<evidence type="ECO:0000256" key="3">
    <source>
        <dbReference type="ARBA" id="ARBA00022946"/>
    </source>
</evidence>
<reference evidence="11" key="1">
    <citation type="submission" date="2022-01" db="EMBL/GenBank/DDBJ databases">
        <authorList>
            <person name="King R."/>
        </authorList>
    </citation>
    <scope>NUCLEOTIDE SEQUENCE</scope>
</reference>
<proteinExistence type="inferred from homology"/>
<sequence>MLKLINIGKLVLRNELNIQNSCLSASLIHTSAMLEKIANSHNRSSLKKWTENNKVVFEPQNHDEEKRPAFICHQKLNIKYSPKKMYYIASFVRGMSVDEAIKELKFVLKKGSSAVLETLLEAQEMAVKEHNVEFKSNLWISESFCGKGQYFKGIRRHAKGRVGRVEYKHCHYFVKLEEGKAPKQYYVPYPKTPEEQLEEWIEGMRKRKITNSL</sequence>
<dbReference type="InterPro" id="IPR047867">
    <property type="entry name" value="Ribosomal_uL22_bac/org-type"/>
</dbReference>
<dbReference type="InterPro" id="IPR001063">
    <property type="entry name" value="Ribosomal_uL22"/>
</dbReference>
<dbReference type="Pfam" id="PF00237">
    <property type="entry name" value="Ribosomal_L22"/>
    <property type="match status" value="1"/>
</dbReference>
<evidence type="ECO:0000313" key="11">
    <source>
        <dbReference type="EMBL" id="CAG9799285.1"/>
    </source>
</evidence>
<dbReference type="PANTHER" id="PTHR13501">
    <property type="entry name" value="CHLOROPLAST 50S RIBOSOMAL PROTEIN L22-RELATED"/>
    <property type="match status" value="1"/>
</dbReference>
<evidence type="ECO:0000256" key="5">
    <source>
        <dbReference type="ARBA" id="ARBA00023128"/>
    </source>
</evidence>
<dbReference type="CDD" id="cd00336">
    <property type="entry name" value="Ribosomal_L22"/>
    <property type="match status" value="1"/>
</dbReference>
<evidence type="ECO:0000256" key="4">
    <source>
        <dbReference type="ARBA" id="ARBA00022980"/>
    </source>
</evidence>
<keyword evidence="3" id="KW-0809">Transit peptide</keyword>
<evidence type="ECO:0000256" key="10">
    <source>
        <dbReference type="RuleBase" id="RU004005"/>
    </source>
</evidence>
<dbReference type="Proteomes" id="UP001153620">
    <property type="component" value="Chromosome 1"/>
</dbReference>
<dbReference type="OrthoDB" id="416470at2759"/>
<protein>
    <recommendedName>
        <fullName evidence="7">Large ribosomal subunit protein uL22m</fullName>
    </recommendedName>
    <alternativeName>
        <fullName evidence="8">39S ribosomal protein L22, mitochondrial</fullName>
    </alternativeName>
</protein>
<keyword evidence="5" id="KW-0496">Mitochondrion</keyword>
<dbReference type="SUPFAM" id="SSF54843">
    <property type="entry name" value="Ribosomal protein L22"/>
    <property type="match status" value="1"/>
</dbReference>
<keyword evidence="4 10" id="KW-0689">Ribosomal protein</keyword>
<comment type="similarity">
    <text evidence="2 10">Belongs to the universal ribosomal protein uL22 family.</text>
</comment>
<dbReference type="GO" id="GO:0006412">
    <property type="term" value="P:translation"/>
    <property type="evidence" value="ECO:0007669"/>
    <property type="project" value="InterPro"/>
</dbReference>
<name>A0A9N9WPM0_9DIPT</name>
<reference evidence="11" key="2">
    <citation type="submission" date="2022-10" db="EMBL/GenBank/DDBJ databases">
        <authorList>
            <consortium name="ENA_rothamsted_submissions"/>
            <consortium name="culmorum"/>
            <person name="King R."/>
        </authorList>
    </citation>
    <scope>NUCLEOTIDE SEQUENCE</scope>
</reference>
<accession>A0A9N9WPM0</accession>
<dbReference type="PANTHER" id="PTHR13501:SF8">
    <property type="entry name" value="LARGE RIBOSOMAL SUBUNIT PROTEIN UL22M"/>
    <property type="match status" value="1"/>
</dbReference>
<evidence type="ECO:0000313" key="12">
    <source>
        <dbReference type="Proteomes" id="UP001153620"/>
    </source>
</evidence>
<dbReference type="AlphaFoldDB" id="A0A9N9WPM0"/>
<evidence type="ECO:0000256" key="8">
    <source>
        <dbReference type="ARBA" id="ARBA00035506"/>
    </source>
</evidence>
<dbReference type="GO" id="GO:0005762">
    <property type="term" value="C:mitochondrial large ribosomal subunit"/>
    <property type="evidence" value="ECO:0007669"/>
    <property type="project" value="TreeGrafter"/>
</dbReference>
<gene>
    <name evidence="11" type="ORF">CHIRRI_LOCUS2254</name>
</gene>
<evidence type="ECO:0000256" key="9">
    <source>
        <dbReference type="ARBA" id="ARBA00038782"/>
    </source>
</evidence>